<dbReference type="PANTHER" id="PTHR13239:SF4">
    <property type="entry name" value="AT25231P"/>
    <property type="match status" value="1"/>
</dbReference>
<dbReference type="SMART" id="SM01292">
    <property type="entry name" value="N1221"/>
    <property type="match status" value="1"/>
</dbReference>
<name>A0A914EGM0_9BILA</name>
<feature type="region of interest" description="Disordered" evidence="3">
    <location>
        <begin position="1"/>
        <end position="36"/>
    </location>
</feature>
<dbReference type="InterPro" id="IPR040185">
    <property type="entry name" value="Far11/STRP"/>
</dbReference>
<keyword evidence="6" id="KW-1185">Reference proteome</keyword>
<evidence type="ECO:0000256" key="3">
    <source>
        <dbReference type="SAM" id="MobiDB-lite"/>
    </source>
</evidence>
<dbReference type="InterPro" id="IPR027417">
    <property type="entry name" value="P-loop_NTPase"/>
</dbReference>
<proteinExistence type="inferred from homology"/>
<dbReference type="GO" id="GO:0007010">
    <property type="term" value="P:cytoskeleton organization"/>
    <property type="evidence" value="ECO:0007669"/>
    <property type="project" value="TreeGrafter"/>
</dbReference>
<dbReference type="SUPFAM" id="SSF52540">
    <property type="entry name" value="P-loop containing nucleoside triphosphate hydrolases"/>
    <property type="match status" value="1"/>
</dbReference>
<feature type="domain" description="Far11/STRP N-terminal" evidence="4">
    <location>
        <begin position="70"/>
        <end position="445"/>
    </location>
</feature>
<reference evidence="7" key="1">
    <citation type="submission" date="2022-11" db="UniProtKB">
        <authorList>
            <consortium name="WormBaseParasite"/>
        </authorList>
    </citation>
    <scope>IDENTIFICATION</scope>
</reference>
<feature type="compositionally biased region" description="Polar residues" evidence="3">
    <location>
        <begin position="428"/>
        <end position="440"/>
    </location>
</feature>
<evidence type="ECO:0000259" key="5">
    <source>
        <dbReference type="SMART" id="SM01293"/>
    </source>
</evidence>
<accession>A0A914EGM0</accession>
<feature type="compositionally biased region" description="Basic and acidic residues" evidence="3">
    <location>
        <begin position="481"/>
        <end position="502"/>
    </location>
</feature>
<evidence type="ECO:0000259" key="4">
    <source>
        <dbReference type="SMART" id="SM01292"/>
    </source>
</evidence>
<dbReference type="Gene3D" id="1.10.287.130">
    <property type="match status" value="1"/>
</dbReference>
<dbReference type="Pfam" id="PF03308">
    <property type="entry name" value="MeaB"/>
    <property type="match status" value="1"/>
</dbReference>
<dbReference type="WBParaSite" id="ACRNAN_scaffold773.g18089.t1">
    <property type="protein sequence ID" value="ACRNAN_scaffold773.g18089.t1"/>
    <property type="gene ID" value="ACRNAN_scaffold773.g18089"/>
</dbReference>
<dbReference type="CDD" id="cd03114">
    <property type="entry name" value="MMAA-like"/>
    <property type="match status" value="1"/>
</dbReference>
<comment type="similarity">
    <text evidence="2">Belongs to the SIMIBI class G3E GTPase family. ArgK/MeaB subfamily.</text>
</comment>
<protein>
    <submittedName>
        <fullName evidence="7">Uncharacterized protein</fullName>
    </submittedName>
</protein>
<dbReference type="Gene3D" id="1.20.5.170">
    <property type="match status" value="1"/>
</dbReference>
<dbReference type="InterPro" id="IPR005129">
    <property type="entry name" value="GTPase_ArgK"/>
</dbReference>
<dbReference type="Pfam" id="PF07923">
    <property type="entry name" value="N1221"/>
    <property type="match status" value="1"/>
</dbReference>
<dbReference type="SMART" id="SM01293">
    <property type="entry name" value="DUF3402"/>
    <property type="match status" value="1"/>
</dbReference>
<dbReference type="NCBIfam" id="TIGR00750">
    <property type="entry name" value="lao"/>
    <property type="match status" value="1"/>
</dbReference>
<dbReference type="GO" id="GO:0003924">
    <property type="term" value="F:GTPase activity"/>
    <property type="evidence" value="ECO:0007669"/>
    <property type="project" value="InterPro"/>
</dbReference>
<evidence type="ECO:0000313" key="6">
    <source>
        <dbReference type="Proteomes" id="UP000887540"/>
    </source>
</evidence>
<feature type="domain" description="Far11/STRP C-terminal" evidence="5">
    <location>
        <begin position="601"/>
        <end position="1003"/>
    </location>
</feature>
<comment type="similarity">
    <text evidence="1">Belongs to the STRIP family.</text>
</comment>
<evidence type="ECO:0000256" key="1">
    <source>
        <dbReference type="ARBA" id="ARBA00007062"/>
    </source>
</evidence>
<dbReference type="Pfam" id="PF11882">
    <property type="entry name" value="DUF3402"/>
    <property type="match status" value="2"/>
</dbReference>
<evidence type="ECO:0000256" key="2">
    <source>
        <dbReference type="ARBA" id="ARBA00009625"/>
    </source>
</evidence>
<dbReference type="PANTHER" id="PTHR13239">
    <property type="entry name" value="PROTEIN REQUIRED FOR HYPHAL ANASTOMOSIS HAM-2"/>
    <property type="match status" value="1"/>
</dbReference>
<feature type="region of interest" description="Disordered" evidence="3">
    <location>
        <begin position="415"/>
        <end position="565"/>
    </location>
</feature>
<dbReference type="InterPro" id="IPR012486">
    <property type="entry name" value="Far11/STRP_N"/>
</dbReference>
<dbReference type="InterPro" id="IPR021819">
    <property type="entry name" value="Far11/STRP_C"/>
</dbReference>
<dbReference type="Proteomes" id="UP000887540">
    <property type="component" value="Unplaced"/>
</dbReference>
<dbReference type="NCBIfam" id="NF006958">
    <property type="entry name" value="PRK09435.1"/>
    <property type="match status" value="1"/>
</dbReference>
<dbReference type="GO" id="GO:0005829">
    <property type="term" value="C:cytosol"/>
    <property type="evidence" value="ECO:0007669"/>
    <property type="project" value="TreeGrafter"/>
</dbReference>
<sequence length="1423" mass="161161">MDNSNVRRPVRPSFAEDVYGTPGGRPDSGHQPEMCESSLAQRRAAQLPKLKEISHDIKPSMDLHGTRIEMDEIDCQYGDCDSYCAELGELYSYSEMDDWSTNMEAFTKYMDEKNQDSNWSSLSLQNKKRILIDISQRLENSEPHIRHEAMRILLYLLQGAYRDFKDSDEGDEVSIGTGVDVSVGDKGTGEFEEDCLISGATNAYMLQELGLIQLLYSTLLVETHAPFDQNLCSFRAGSRTSSASNSRSASNLDLADSLERKHHRRSATLADNEALRIICSIIYHVVESIRREDLIELIASKSDYTVKKLQMLRENFVAELDDPVEGTNTPLVHVLFDMMPTFVRGNNPHFPMKKILLITWKILLTILGGFDALRKEKAQKRRDSGLPPMEDTLEVAAKLKPTRISEGDAAIRNFGGVRLRTNPPPRSFSRQLACTSTDGNLKSDDEEDTPGEIGQGRRGGSSDEDDGNDGLLGVDGDDDVLLDRKTPDDEKKEEPAKTSKQEEDIDLAPVKGKQPEPSTPVPAQSVQAPKFTDKPRFRNTSGNTGRGDVTPRATSPEPLSKLPWSSKVRESDVEAFLQSERQKFFGYKLPSGDSNTIFGLPPPVYQSVAAFRRHLYVALGDLQIEADVNYNRFPFSQRENVRQTPTECLYRRLLPNMSDYVIALLKMLLAALPSSKAKGDAVSILSDVLTPETDNNEMLSNSINLDTSNKNVLEDVVRVAIDINRHKEIVVKACSAILILLLKWFRLNHVYQFENLSQCLVLANCLPLVLKFLDQNMCRYVQSKHELAPFNYPHAPLYYARNGDEWPTLNVDNVDNPETESRSYYLWRNVFSSINLLRVLNKLTKWKHARTMMLVVFKSAPILKRCLKVKLGLFQLYVLKLLKMQARYLGRQWRKSNMEIISAIYMNVRHRLNDDWAFANETRSKSWDFQSEERELKIAVEKFNSRRYAHLYPVLAIDQQEIAASAKDYLDKTDLSEFEPVDNSIQSVLSYQPEFSERFKKNYSKWLEEEVFKKSIDWERILINSQDYICYLYTRRNRFLSTSPISYYPNKICPPNPVTKTPFQEAALNATQNLYFDPRVTSDDPEVQDLKNGILAGSRSHLARAITLVESKHPRKRAQGNFLLKEIMVNEKKRFEQKGTDSLIFRVGISGSPGVGKSSFIEVLGETLIKEMGKRVAVLTVDPTSATTGGSVLGDLTRMQNLSRNPKAYIRQSPTSGALGGVTRGIHEAIILCEGAGYDIVLIETVGVGQSEYAVNEMCDMFVLLLSPAHGDELQGVKKGIMEQSDLLVVTKCDGELEAKARLTRAEYISALKYMKPKSDVWKPKVIPASIYKPETILEISKKMYEFWDVSSKSGNLLSKRNQQLTTWMWNHVNDELINLFKSHPEVMRLAKLLEREIRIGKTTPGMAAEQLLRTFFGVKENL</sequence>
<dbReference type="GO" id="GO:0005525">
    <property type="term" value="F:GTP binding"/>
    <property type="evidence" value="ECO:0007669"/>
    <property type="project" value="InterPro"/>
</dbReference>
<evidence type="ECO:0000313" key="7">
    <source>
        <dbReference type="WBParaSite" id="ACRNAN_scaffold773.g18089.t1"/>
    </source>
</evidence>
<organism evidence="6 7">
    <name type="scientific">Acrobeloides nanus</name>
    <dbReference type="NCBI Taxonomy" id="290746"/>
    <lineage>
        <taxon>Eukaryota</taxon>
        <taxon>Metazoa</taxon>
        <taxon>Ecdysozoa</taxon>
        <taxon>Nematoda</taxon>
        <taxon>Chromadorea</taxon>
        <taxon>Rhabditida</taxon>
        <taxon>Tylenchina</taxon>
        <taxon>Cephalobomorpha</taxon>
        <taxon>Cephaloboidea</taxon>
        <taxon>Cephalobidae</taxon>
        <taxon>Acrobeloides</taxon>
    </lineage>
</organism>
<dbReference type="Gene3D" id="3.40.50.300">
    <property type="entry name" value="P-loop containing nucleotide triphosphate hydrolases"/>
    <property type="match status" value="1"/>
</dbReference>